<reference evidence="2" key="1">
    <citation type="submission" date="2015-07" db="EMBL/GenBank/DDBJ databases">
        <title>Whole genome sequence of an Ensifer adhaerens strain isolated from a cave pool in the Wind Cave National Park.</title>
        <authorList>
            <person name="Eng W.W.H."/>
            <person name="Gan H.M."/>
            <person name="Barton H.A."/>
            <person name="Savka M.A."/>
        </authorList>
    </citation>
    <scope>NUCLEOTIDE SEQUENCE [LARGE SCALE GENOMIC DNA]</scope>
    <source>
        <strain evidence="2">SD006</strain>
    </source>
</reference>
<evidence type="ECO:0000313" key="2">
    <source>
        <dbReference type="Proteomes" id="UP000037425"/>
    </source>
</evidence>
<evidence type="ECO:0000313" key="1">
    <source>
        <dbReference type="EMBL" id="KOF15563.1"/>
    </source>
</evidence>
<organism evidence="1 2">
    <name type="scientific">Ensifer adhaerens</name>
    <name type="common">Sinorhizobium morelense</name>
    <dbReference type="NCBI Taxonomy" id="106592"/>
    <lineage>
        <taxon>Bacteria</taxon>
        <taxon>Pseudomonadati</taxon>
        <taxon>Pseudomonadota</taxon>
        <taxon>Alphaproteobacteria</taxon>
        <taxon>Hyphomicrobiales</taxon>
        <taxon>Rhizobiaceae</taxon>
        <taxon>Sinorhizobium/Ensifer group</taxon>
        <taxon>Ensifer</taxon>
    </lineage>
</organism>
<accession>A0A0L8BLV1</accession>
<name>A0A0L8BLV1_ENSAD</name>
<dbReference type="Proteomes" id="UP000037425">
    <property type="component" value="Unassembled WGS sequence"/>
</dbReference>
<gene>
    <name evidence="1" type="ORF">AC244_22605</name>
</gene>
<comment type="caution">
    <text evidence="1">The sequence shown here is derived from an EMBL/GenBank/DDBJ whole genome shotgun (WGS) entry which is preliminary data.</text>
</comment>
<dbReference type="EMBL" id="LGAP01000018">
    <property type="protein sequence ID" value="KOF15563.1"/>
    <property type="molecule type" value="Genomic_DNA"/>
</dbReference>
<sequence>MSISIIPDLKGPDEVPRSVVELTPIRREERFVSVLLDELQAAPLESRPSQPSFSYRYELLGAALRTG</sequence>
<protein>
    <submittedName>
        <fullName evidence="1">Uncharacterized protein</fullName>
    </submittedName>
</protein>
<dbReference type="AlphaFoldDB" id="A0A0L8BLV1"/>
<proteinExistence type="predicted"/>
<dbReference type="RefSeq" id="WP_053251060.1">
    <property type="nucleotide sequence ID" value="NZ_LGAP01000018.1"/>
</dbReference>
<dbReference type="PATRIC" id="fig|106592.7.peg.2389"/>